<dbReference type="GO" id="GO:0005737">
    <property type="term" value="C:cytoplasm"/>
    <property type="evidence" value="ECO:0007669"/>
    <property type="project" value="TreeGrafter"/>
</dbReference>
<protein>
    <submittedName>
        <fullName evidence="6">Winged helix-turn-helix transcriptional regulator</fullName>
    </submittedName>
</protein>
<dbReference type="RefSeq" id="WP_185137428.1">
    <property type="nucleotide sequence ID" value="NZ_BORM01000070.1"/>
</dbReference>
<reference evidence="6 7" key="1">
    <citation type="submission" date="2020-08" db="EMBL/GenBank/DDBJ databases">
        <title>Cohnella phylogeny.</title>
        <authorList>
            <person name="Dunlap C."/>
        </authorList>
    </citation>
    <scope>NUCLEOTIDE SEQUENCE [LARGE SCALE GENOMIC DNA]</scope>
    <source>
        <strain evidence="6 7">DSM 25239</strain>
    </source>
</reference>
<dbReference type="AlphaFoldDB" id="A0A841U0W8"/>
<evidence type="ECO:0000256" key="1">
    <source>
        <dbReference type="ARBA" id="ARBA00010688"/>
    </source>
</evidence>
<accession>A0A841U0W8</accession>
<comment type="similarity">
    <text evidence="1">Belongs to the carbohydrate kinase PfkB family.</text>
</comment>
<evidence type="ECO:0000313" key="7">
    <source>
        <dbReference type="Proteomes" id="UP000553776"/>
    </source>
</evidence>
<dbReference type="InterPro" id="IPR036390">
    <property type="entry name" value="WH_DNA-bd_sf"/>
</dbReference>
<evidence type="ECO:0000259" key="5">
    <source>
        <dbReference type="Pfam" id="PF00294"/>
    </source>
</evidence>
<dbReference type="Gene3D" id="1.10.10.10">
    <property type="entry name" value="Winged helix-like DNA-binding domain superfamily/Winged helix DNA-binding domain"/>
    <property type="match status" value="1"/>
</dbReference>
<name>A0A841U0W8_9BACL</name>
<proteinExistence type="inferred from homology"/>
<keyword evidence="2" id="KW-0808">Transferase</keyword>
<dbReference type="InterPro" id="IPR011991">
    <property type="entry name" value="ArsR-like_HTH"/>
</dbReference>
<dbReference type="PROSITE" id="PS00583">
    <property type="entry name" value="PFKB_KINASES_1"/>
    <property type="match status" value="1"/>
</dbReference>
<dbReference type="CDD" id="cd01941">
    <property type="entry name" value="YeiC_kinase_like"/>
    <property type="match status" value="1"/>
</dbReference>
<evidence type="ECO:0000256" key="4">
    <source>
        <dbReference type="ARBA" id="ARBA00023125"/>
    </source>
</evidence>
<dbReference type="InterPro" id="IPR011611">
    <property type="entry name" value="PfkB_dom"/>
</dbReference>
<evidence type="ECO:0000256" key="2">
    <source>
        <dbReference type="ARBA" id="ARBA00022679"/>
    </source>
</evidence>
<feature type="domain" description="Carbohydrate kinase PfkB" evidence="5">
    <location>
        <begin position="59"/>
        <end position="350"/>
    </location>
</feature>
<dbReference type="PANTHER" id="PTHR42909">
    <property type="entry name" value="ZGC:136858"/>
    <property type="match status" value="1"/>
</dbReference>
<dbReference type="SUPFAM" id="SSF53613">
    <property type="entry name" value="Ribokinase-like"/>
    <property type="match status" value="1"/>
</dbReference>
<evidence type="ECO:0000256" key="3">
    <source>
        <dbReference type="ARBA" id="ARBA00022777"/>
    </source>
</evidence>
<dbReference type="GO" id="GO:0003677">
    <property type="term" value="F:DNA binding"/>
    <property type="evidence" value="ECO:0007669"/>
    <property type="project" value="UniProtKB-KW"/>
</dbReference>
<dbReference type="InterPro" id="IPR002139">
    <property type="entry name" value="Ribo/fructo_kinase"/>
</dbReference>
<dbReference type="PRINTS" id="PR00990">
    <property type="entry name" value="RIBOKINASE"/>
</dbReference>
<dbReference type="GO" id="GO:0004730">
    <property type="term" value="F:pseudouridylate synthase activity"/>
    <property type="evidence" value="ECO:0007669"/>
    <property type="project" value="TreeGrafter"/>
</dbReference>
<dbReference type="Pfam" id="PF00294">
    <property type="entry name" value="PfkB"/>
    <property type="match status" value="1"/>
</dbReference>
<evidence type="ECO:0000313" key="6">
    <source>
        <dbReference type="EMBL" id="MBB6693449.1"/>
    </source>
</evidence>
<dbReference type="InterPro" id="IPR002173">
    <property type="entry name" value="Carboh/pur_kinase_PfkB_CS"/>
</dbReference>
<dbReference type="InterPro" id="IPR036388">
    <property type="entry name" value="WH-like_DNA-bd_sf"/>
</dbReference>
<dbReference type="CDD" id="cd00090">
    <property type="entry name" value="HTH_ARSR"/>
    <property type="match status" value="1"/>
</dbReference>
<dbReference type="Proteomes" id="UP000553776">
    <property type="component" value="Unassembled WGS sequence"/>
</dbReference>
<dbReference type="PANTHER" id="PTHR42909:SF4">
    <property type="entry name" value="CARBOHYDRATE KINASE, PFKB FAMILY"/>
    <property type="match status" value="1"/>
</dbReference>
<dbReference type="Pfam" id="PF13412">
    <property type="entry name" value="HTH_24"/>
    <property type="match status" value="1"/>
</dbReference>
<organism evidence="6 7">
    <name type="scientific">Cohnella xylanilytica</name>
    <dbReference type="NCBI Taxonomy" id="557555"/>
    <lineage>
        <taxon>Bacteria</taxon>
        <taxon>Bacillati</taxon>
        <taxon>Bacillota</taxon>
        <taxon>Bacilli</taxon>
        <taxon>Bacillales</taxon>
        <taxon>Paenibacillaceae</taxon>
        <taxon>Cohnella</taxon>
    </lineage>
</organism>
<sequence length="373" mass="39938">MDREQQLLAHIRRNPFITQQELADLVGISRSAVAGHIASLTRKGIIRGRAYVTAEEGAVLCIGGANLDSKAKGKQALRLAASNPVAVTEACGGVARNIAANLAKLGCRVSLLTLVGDDKAGQWVLEETAKLGVDTGPSVILRGERTGTYTALLERDGEMFMAFANMDIYEKFTPALLQEKWPHIASAKLVVADANLPAESLDWLVERCRAESLTLLIDPISPEKTKKLPRSLEGATAIFPNVAEACELAGEEFRPEPDVPALAAKIRERGVRHVFVTLGKRGVYYSGEGADGTDESGLFPAIPTEVVEVTGAGDAFLAGVVYGVLRERSYREATRLGLAAAHLALQTSDSVSDRLSEEQLAQVIHHAKGSDPH</sequence>
<keyword evidence="7" id="KW-1185">Reference proteome</keyword>
<dbReference type="InterPro" id="IPR029056">
    <property type="entry name" value="Ribokinase-like"/>
</dbReference>
<comment type="caution">
    <text evidence="6">The sequence shown here is derived from an EMBL/GenBank/DDBJ whole genome shotgun (WGS) entry which is preliminary data.</text>
</comment>
<dbReference type="EMBL" id="JACJVR010000073">
    <property type="protein sequence ID" value="MBB6693449.1"/>
    <property type="molecule type" value="Genomic_DNA"/>
</dbReference>
<gene>
    <name evidence="6" type="ORF">H7B90_18830</name>
</gene>
<dbReference type="GO" id="GO:0016301">
    <property type="term" value="F:kinase activity"/>
    <property type="evidence" value="ECO:0007669"/>
    <property type="project" value="UniProtKB-KW"/>
</dbReference>
<dbReference type="GO" id="GO:0016798">
    <property type="term" value="F:hydrolase activity, acting on glycosyl bonds"/>
    <property type="evidence" value="ECO:0007669"/>
    <property type="project" value="TreeGrafter"/>
</dbReference>
<dbReference type="SUPFAM" id="SSF46785">
    <property type="entry name" value="Winged helix' DNA-binding domain"/>
    <property type="match status" value="1"/>
</dbReference>
<keyword evidence="4" id="KW-0238">DNA-binding</keyword>
<dbReference type="Gene3D" id="3.40.1190.20">
    <property type="match status" value="1"/>
</dbReference>
<keyword evidence="3" id="KW-0418">Kinase</keyword>